<dbReference type="CDD" id="cd00093">
    <property type="entry name" value="HTH_XRE"/>
    <property type="match status" value="1"/>
</dbReference>
<proteinExistence type="inferred from homology"/>
<reference evidence="3" key="1">
    <citation type="submission" date="2020-12" db="EMBL/GenBank/DDBJ databases">
        <title>Bacterial novel species Mucilaginibacter sp. SD-g isolated from soil.</title>
        <authorList>
            <person name="Jung H.-Y."/>
        </authorList>
    </citation>
    <scope>NUCLEOTIDE SEQUENCE</scope>
    <source>
        <strain evidence="3">SD-g</strain>
    </source>
</reference>
<evidence type="ECO:0000259" key="2">
    <source>
        <dbReference type="PROSITE" id="PS50943"/>
    </source>
</evidence>
<accession>A0A934UMS5</accession>
<dbReference type="SMART" id="SM00530">
    <property type="entry name" value="HTH_XRE"/>
    <property type="match status" value="1"/>
</dbReference>
<evidence type="ECO:0000256" key="1">
    <source>
        <dbReference type="ARBA" id="ARBA00007227"/>
    </source>
</evidence>
<evidence type="ECO:0000313" key="3">
    <source>
        <dbReference type="EMBL" id="MBK0379330.1"/>
    </source>
</evidence>
<dbReference type="Pfam" id="PF06114">
    <property type="entry name" value="Peptidase_M78"/>
    <property type="match status" value="1"/>
</dbReference>
<dbReference type="InterPro" id="IPR010982">
    <property type="entry name" value="Lambda_DNA-bd_dom_sf"/>
</dbReference>
<feature type="domain" description="HTH cro/C1-type" evidence="2">
    <location>
        <begin position="7"/>
        <end position="62"/>
    </location>
</feature>
<dbReference type="RefSeq" id="WP_200065764.1">
    <property type="nucleotide sequence ID" value="NZ_JAEHFW010000001.1"/>
</dbReference>
<keyword evidence="4" id="KW-1185">Reference proteome</keyword>
<dbReference type="GO" id="GO:0003677">
    <property type="term" value="F:DNA binding"/>
    <property type="evidence" value="ECO:0007669"/>
    <property type="project" value="InterPro"/>
</dbReference>
<dbReference type="InterPro" id="IPR052345">
    <property type="entry name" value="Rad_response_metalloprotease"/>
</dbReference>
<dbReference type="InterPro" id="IPR010359">
    <property type="entry name" value="IrrE_HExxH"/>
</dbReference>
<protein>
    <submittedName>
        <fullName evidence="3">ImmA/IrrE family metallo-endopeptidase</fullName>
    </submittedName>
</protein>
<dbReference type="Pfam" id="PF01381">
    <property type="entry name" value="HTH_3"/>
    <property type="match status" value="1"/>
</dbReference>
<evidence type="ECO:0000313" key="4">
    <source>
        <dbReference type="Proteomes" id="UP000613193"/>
    </source>
</evidence>
<dbReference type="Gene3D" id="1.10.10.2910">
    <property type="match status" value="1"/>
</dbReference>
<dbReference type="Proteomes" id="UP000613193">
    <property type="component" value="Unassembled WGS sequence"/>
</dbReference>
<name>A0A934UMS5_9SPHI</name>
<dbReference type="PANTHER" id="PTHR43236">
    <property type="entry name" value="ANTITOXIN HIGA1"/>
    <property type="match status" value="1"/>
</dbReference>
<dbReference type="PROSITE" id="PS50943">
    <property type="entry name" value="HTH_CROC1"/>
    <property type="match status" value="1"/>
</dbReference>
<gene>
    <name evidence="3" type="ORF">I5M19_08435</name>
</gene>
<dbReference type="SUPFAM" id="SSF47413">
    <property type="entry name" value="lambda repressor-like DNA-binding domains"/>
    <property type="match status" value="1"/>
</dbReference>
<dbReference type="AlphaFoldDB" id="A0A934UMS5"/>
<dbReference type="EMBL" id="JAEHFW010000001">
    <property type="protein sequence ID" value="MBK0379330.1"/>
    <property type="molecule type" value="Genomic_DNA"/>
</dbReference>
<dbReference type="PANTHER" id="PTHR43236:SF1">
    <property type="entry name" value="BLL7220 PROTEIN"/>
    <property type="match status" value="1"/>
</dbReference>
<comment type="similarity">
    <text evidence="1">Belongs to the short-chain fatty acyl-CoA assimilation regulator (ScfR) family.</text>
</comment>
<comment type="caution">
    <text evidence="3">The sequence shown here is derived from an EMBL/GenBank/DDBJ whole genome shotgun (WGS) entry which is preliminary data.</text>
</comment>
<dbReference type="Gene3D" id="1.10.260.40">
    <property type="entry name" value="lambda repressor-like DNA-binding domains"/>
    <property type="match status" value="1"/>
</dbReference>
<dbReference type="InterPro" id="IPR001387">
    <property type="entry name" value="Cro/C1-type_HTH"/>
</dbReference>
<organism evidence="3 4">
    <name type="scientific">Mucilaginibacter segetis</name>
    <dbReference type="NCBI Taxonomy" id="2793071"/>
    <lineage>
        <taxon>Bacteria</taxon>
        <taxon>Pseudomonadati</taxon>
        <taxon>Bacteroidota</taxon>
        <taxon>Sphingobacteriia</taxon>
        <taxon>Sphingobacteriales</taxon>
        <taxon>Sphingobacteriaceae</taxon>
        <taxon>Mucilaginibacter</taxon>
    </lineage>
</organism>
<sequence length="360" mass="41184">MSIGNNIKKFRLSKALSLQQLADLVSLSKASIQQYEDGTTQPSNKALLSIAQALKVNLWSFFETVEVTLELAEFRHGEKLTDSESEKKRIHDEVISRSQGFMELENLLNAGINFDNPLADLLVRSVEDGESAAKQLRKKWKLQNLPIDSICGLLEDQGFKILTVERQTDSPGICGFIREHEQMIPFIILNILHEHVRETTRKRFTIAHECAHLLLRMDDSVTKDLAEKICNRFASAFLLPATALIDFLGSQRISISLAELRELKEVYGLSIMSIIYRASEIGLINYDTCREWIEHYNGWRIAQEDFGIFTKSKEEPTRLNRLVNRALSEQRISREMVAQLMHVPLDQINDKFGNQKLNLI</sequence>